<dbReference type="Gene3D" id="1.10.287.130">
    <property type="match status" value="1"/>
</dbReference>
<dbReference type="EC" id="2.7.13.3" evidence="3"/>
<dbReference type="NCBIfam" id="TIGR00229">
    <property type="entry name" value="sensory_box"/>
    <property type="match status" value="1"/>
</dbReference>
<dbReference type="InterPro" id="IPR003661">
    <property type="entry name" value="HisK_dim/P_dom"/>
</dbReference>
<dbReference type="Gene3D" id="3.30.565.10">
    <property type="entry name" value="Histidine kinase-like ATPase, C-terminal domain"/>
    <property type="match status" value="1"/>
</dbReference>
<dbReference type="Gene3D" id="3.40.50.2300">
    <property type="match status" value="1"/>
</dbReference>
<sequence>MNRLFIRRRLHSTKSFGNQSLPVLAGIAVLAATLFLRQAVIAQEEAAIDRTLRLQAENAKIQVTENLLGQTQALVRMAEGWEVQGKPRQEYWEADARLYVQDYPAFQAIEWVDASNYVRWIVPLKGNEAALNINLGFEPKRQMALEGSRNTSQIVFTPTIELKQGGKGFLLFVPIGSRLDFGGYIVGVFQTEKFFDYTFKELDRRVGRKYGVAIFEGDQEIYSHYHSNRRNEQKWSHQTTINFYGITWHLRIWPEPELVEEKSLLDELILAGGVTIACLLSGTIFLFQTSQRQVKKLDAANHNLENEIVERQRVEEALKKSERLFRILAEISPVGIFRSDAEGQIIYANSRACQIVGVTLEKVLGWKWGDYLHPEERQRVYKTWLYAIAHQVPWHEEYRLLHQEGRVIWVLAQTDVEREETGTVIGYVGTLTDITERKQAEFALQQALAAAEAANRAKSAFLASMSHELRTPLNAILGFSQILSSSESLTLEEREQIEIVNRSGQHLLELINDILSMSKIEAGRITLNENRFDLYGLLDSVKDLLQLKAKSKGLQLFFAYAKDIPQYIQTDESKLRQVLINLLGNAIKFTSTGSVTLRVKIAEEQGRWGAGEQLSRGAGEQVSKELQENVYPNAPLPLCPSAHLPTCPSATLHSNHLSLWFNVEDTGPGIAPEEIDVLFEPFVQTKTGQKSIEGTGLGLAISREFVRLMGGDISVSSTLGQGSIFTFDIKVSLVDAADIETTVTSLRVIGLEPNQPKYRILIVEDIEQNRLLLSQLLARLGFELREAINGQEAVEMWQSWQPDLIVMDMKMPVMDGYEATKRIREAPNSQDTVIIALTASAFDEQREDILTAGCNDFISKPFRGEILYEKIALYLNIRYIYAGENQAASIQQSLQPLQLTKEALSVMPNEWVEELYQAAIALDERRIIELINQIPAREAVLAKILTDLVDNFRLDLIVNCLNEEF</sequence>
<dbReference type="SMART" id="SM00388">
    <property type="entry name" value="HisKA"/>
    <property type="match status" value="1"/>
</dbReference>
<keyword evidence="5" id="KW-0808">Transferase</keyword>
<dbReference type="AlphaFoldDB" id="A0AAV3XA34"/>
<dbReference type="FunFam" id="1.10.287.130:FF:000038">
    <property type="entry name" value="Sensory transduction histidine kinase"/>
    <property type="match status" value="1"/>
</dbReference>
<dbReference type="PROSITE" id="PS50839">
    <property type="entry name" value="CHASE"/>
    <property type="match status" value="1"/>
</dbReference>
<evidence type="ECO:0000259" key="17">
    <source>
        <dbReference type="PROSITE" id="PS50112"/>
    </source>
</evidence>
<evidence type="ECO:0000259" key="18">
    <source>
        <dbReference type="PROSITE" id="PS50113"/>
    </source>
</evidence>
<dbReference type="SMART" id="SM00086">
    <property type="entry name" value="PAC"/>
    <property type="match status" value="1"/>
</dbReference>
<evidence type="ECO:0000256" key="12">
    <source>
        <dbReference type="ARBA" id="ARBA00023136"/>
    </source>
</evidence>
<feature type="modified residue" description="4-aspartylphosphate" evidence="13">
    <location>
        <position position="808"/>
    </location>
</feature>
<feature type="domain" description="Response regulatory" evidence="16">
    <location>
        <begin position="759"/>
        <end position="875"/>
    </location>
</feature>
<keyword evidence="11" id="KW-0902">Two-component regulatory system</keyword>
<dbReference type="InterPro" id="IPR013655">
    <property type="entry name" value="PAS_fold_3"/>
</dbReference>
<keyword evidence="9" id="KW-0067">ATP-binding</keyword>
<dbReference type="PROSITE" id="PS50112">
    <property type="entry name" value="PAS"/>
    <property type="match status" value="1"/>
</dbReference>
<evidence type="ECO:0000313" key="20">
    <source>
        <dbReference type="EMBL" id="GET39094.1"/>
    </source>
</evidence>
<dbReference type="PRINTS" id="PR00344">
    <property type="entry name" value="BCTRLSENSOR"/>
</dbReference>
<evidence type="ECO:0000256" key="5">
    <source>
        <dbReference type="ARBA" id="ARBA00022679"/>
    </source>
</evidence>
<evidence type="ECO:0000256" key="11">
    <source>
        <dbReference type="ARBA" id="ARBA00023012"/>
    </source>
</evidence>
<dbReference type="PANTHER" id="PTHR43047:SF72">
    <property type="entry name" value="OSMOSENSING HISTIDINE PROTEIN KINASE SLN1"/>
    <property type="match status" value="1"/>
</dbReference>
<keyword evidence="14" id="KW-0175">Coiled coil</keyword>
<keyword evidence="6" id="KW-0812">Transmembrane</keyword>
<accession>A0AAV3XA34</accession>
<feature type="coiled-coil region" evidence="14">
    <location>
        <begin position="287"/>
        <end position="324"/>
    </location>
</feature>
<evidence type="ECO:0000256" key="8">
    <source>
        <dbReference type="ARBA" id="ARBA00022777"/>
    </source>
</evidence>
<organism evidence="20 21">
    <name type="scientific">Microseira wollei NIES-4236</name>
    <dbReference type="NCBI Taxonomy" id="2530354"/>
    <lineage>
        <taxon>Bacteria</taxon>
        <taxon>Bacillati</taxon>
        <taxon>Cyanobacteriota</taxon>
        <taxon>Cyanophyceae</taxon>
        <taxon>Oscillatoriophycideae</taxon>
        <taxon>Aerosakkonematales</taxon>
        <taxon>Aerosakkonemataceae</taxon>
        <taxon>Microseira</taxon>
    </lineage>
</organism>
<dbReference type="PROSITE" id="PS50110">
    <property type="entry name" value="RESPONSE_REGULATORY"/>
    <property type="match status" value="1"/>
</dbReference>
<evidence type="ECO:0000256" key="3">
    <source>
        <dbReference type="ARBA" id="ARBA00012438"/>
    </source>
</evidence>
<feature type="domain" description="PAS" evidence="17">
    <location>
        <begin position="321"/>
        <end position="391"/>
    </location>
</feature>
<keyword evidence="4 13" id="KW-0597">Phosphoprotein</keyword>
<dbReference type="InterPro" id="IPR005467">
    <property type="entry name" value="His_kinase_dom"/>
</dbReference>
<dbReference type="Pfam" id="PF03924">
    <property type="entry name" value="CHASE"/>
    <property type="match status" value="1"/>
</dbReference>
<dbReference type="SUPFAM" id="SSF47384">
    <property type="entry name" value="Homodimeric domain of signal transducing histidine kinase"/>
    <property type="match status" value="1"/>
</dbReference>
<evidence type="ECO:0000256" key="1">
    <source>
        <dbReference type="ARBA" id="ARBA00000085"/>
    </source>
</evidence>
<dbReference type="SMART" id="SM01079">
    <property type="entry name" value="CHASE"/>
    <property type="match status" value="1"/>
</dbReference>
<dbReference type="Proteomes" id="UP001050975">
    <property type="component" value="Unassembled WGS sequence"/>
</dbReference>
<dbReference type="SUPFAM" id="SSF55874">
    <property type="entry name" value="ATPase domain of HSP90 chaperone/DNA topoisomerase II/histidine kinase"/>
    <property type="match status" value="1"/>
</dbReference>
<dbReference type="RefSeq" id="WP_226584023.1">
    <property type="nucleotide sequence ID" value="NZ_BLAY01000058.1"/>
</dbReference>
<dbReference type="Pfam" id="PF02518">
    <property type="entry name" value="HATPase_c"/>
    <property type="match status" value="1"/>
</dbReference>
<comment type="subcellular location">
    <subcellularLocation>
        <location evidence="2">Membrane</location>
    </subcellularLocation>
</comment>
<dbReference type="InterPro" id="IPR006189">
    <property type="entry name" value="CHASE_dom"/>
</dbReference>
<dbReference type="PANTHER" id="PTHR43047">
    <property type="entry name" value="TWO-COMPONENT HISTIDINE PROTEIN KINASE"/>
    <property type="match status" value="1"/>
</dbReference>
<dbReference type="InterPro" id="IPR036097">
    <property type="entry name" value="HisK_dim/P_sf"/>
</dbReference>
<dbReference type="InterPro" id="IPR003594">
    <property type="entry name" value="HATPase_dom"/>
</dbReference>
<feature type="domain" description="PAC" evidence="18">
    <location>
        <begin position="394"/>
        <end position="446"/>
    </location>
</feature>
<reference evidence="20" key="1">
    <citation type="submission" date="2019-10" db="EMBL/GenBank/DDBJ databases">
        <title>Draft genome sequece of Microseira wollei NIES-4236.</title>
        <authorList>
            <person name="Yamaguchi H."/>
            <person name="Suzuki S."/>
            <person name="Kawachi M."/>
        </authorList>
    </citation>
    <scope>NUCLEOTIDE SEQUENCE</scope>
    <source>
        <strain evidence="20">NIES-4236</strain>
    </source>
</reference>
<dbReference type="InterPro" id="IPR011006">
    <property type="entry name" value="CheY-like_superfamily"/>
</dbReference>
<dbReference type="SMART" id="SM00387">
    <property type="entry name" value="HATPase_c"/>
    <property type="match status" value="1"/>
</dbReference>
<dbReference type="InterPro" id="IPR001789">
    <property type="entry name" value="Sig_transdc_resp-reg_receiver"/>
</dbReference>
<evidence type="ECO:0000256" key="14">
    <source>
        <dbReference type="SAM" id="Coils"/>
    </source>
</evidence>
<evidence type="ECO:0000256" key="9">
    <source>
        <dbReference type="ARBA" id="ARBA00022840"/>
    </source>
</evidence>
<keyword evidence="10" id="KW-1133">Transmembrane helix</keyword>
<evidence type="ECO:0000256" key="10">
    <source>
        <dbReference type="ARBA" id="ARBA00022989"/>
    </source>
</evidence>
<evidence type="ECO:0000256" key="4">
    <source>
        <dbReference type="ARBA" id="ARBA00022553"/>
    </source>
</evidence>
<dbReference type="Pfam" id="PF00512">
    <property type="entry name" value="HisKA"/>
    <property type="match status" value="1"/>
</dbReference>
<evidence type="ECO:0000259" key="16">
    <source>
        <dbReference type="PROSITE" id="PS50110"/>
    </source>
</evidence>
<gene>
    <name evidence="20" type="ORF">MiSe_38550</name>
</gene>
<keyword evidence="21" id="KW-1185">Reference proteome</keyword>
<keyword evidence="7" id="KW-0547">Nucleotide-binding</keyword>
<dbReference type="GO" id="GO:0005886">
    <property type="term" value="C:plasma membrane"/>
    <property type="evidence" value="ECO:0007669"/>
    <property type="project" value="TreeGrafter"/>
</dbReference>
<dbReference type="Pfam" id="PF00072">
    <property type="entry name" value="Response_reg"/>
    <property type="match status" value="1"/>
</dbReference>
<dbReference type="PROSITE" id="PS50109">
    <property type="entry name" value="HIS_KIN"/>
    <property type="match status" value="1"/>
</dbReference>
<keyword evidence="12" id="KW-0472">Membrane</keyword>
<dbReference type="InterPro" id="IPR001610">
    <property type="entry name" value="PAC"/>
</dbReference>
<protein>
    <recommendedName>
        <fullName evidence="3">histidine kinase</fullName>
        <ecNumber evidence="3">2.7.13.3</ecNumber>
    </recommendedName>
</protein>
<dbReference type="Gene3D" id="3.30.450.20">
    <property type="entry name" value="PAS domain"/>
    <property type="match status" value="1"/>
</dbReference>
<evidence type="ECO:0000259" key="19">
    <source>
        <dbReference type="PROSITE" id="PS50839"/>
    </source>
</evidence>
<dbReference type="CDD" id="cd17546">
    <property type="entry name" value="REC_hyHK_CKI1_RcsC-like"/>
    <property type="match status" value="1"/>
</dbReference>
<dbReference type="GO" id="GO:0009927">
    <property type="term" value="F:histidine phosphotransfer kinase activity"/>
    <property type="evidence" value="ECO:0007669"/>
    <property type="project" value="TreeGrafter"/>
</dbReference>
<evidence type="ECO:0000256" key="6">
    <source>
        <dbReference type="ARBA" id="ARBA00022692"/>
    </source>
</evidence>
<comment type="catalytic activity">
    <reaction evidence="1">
        <text>ATP + protein L-histidine = ADP + protein N-phospho-L-histidine.</text>
        <dbReference type="EC" id="2.7.13.3"/>
    </reaction>
</comment>
<dbReference type="SMART" id="SM00448">
    <property type="entry name" value="REC"/>
    <property type="match status" value="1"/>
</dbReference>
<name>A0AAV3XA34_9CYAN</name>
<dbReference type="SUPFAM" id="SSF55785">
    <property type="entry name" value="PYP-like sensor domain (PAS domain)"/>
    <property type="match status" value="1"/>
</dbReference>
<dbReference type="FunFam" id="3.30.450.20:FF:000099">
    <property type="entry name" value="Sensory box sensor histidine kinase"/>
    <property type="match status" value="1"/>
</dbReference>
<evidence type="ECO:0000259" key="15">
    <source>
        <dbReference type="PROSITE" id="PS50109"/>
    </source>
</evidence>
<comment type="caution">
    <text evidence="20">The sequence shown here is derived from an EMBL/GenBank/DDBJ whole genome shotgun (WGS) entry which is preliminary data.</text>
</comment>
<dbReference type="SUPFAM" id="SSF52172">
    <property type="entry name" value="CheY-like"/>
    <property type="match status" value="1"/>
</dbReference>
<dbReference type="GO" id="GO:0000155">
    <property type="term" value="F:phosphorelay sensor kinase activity"/>
    <property type="evidence" value="ECO:0007669"/>
    <property type="project" value="InterPro"/>
</dbReference>
<keyword evidence="8 20" id="KW-0418">Kinase</keyword>
<evidence type="ECO:0000256" key="13">
    <source>
        <dbReference type="PROSITE-ProRule" id="PRU00169"/>
    </source>
</evidence>
<dbReference type="PROSITE" id="PS50113">
    <property type="entry name" value="PAC"/>
    <property type="match status" value="1"/>
</dbReference>
<dbReference type="InterPro" id="IPR000014">
    <property type="entry name" value="PAS"/>
</dbReference>
<dbReference type="CDD" id="cd16922">
    <property type="entry name" value="HATPase_EvgS-ArcB-TorS-like"/>
    <property type="match status" value="1"/>
</dbReference>
<dbReference type="Gene3D" id="3.30.450.350">
    <property type="entry name" value="CHASE domain"/>
    <property type="match status" value="1"/>
</dbReference>
<evidence type="ECO:0000256" key="2">
    <source>
        <dbReference type="ARBA" id="ARBA00004370"/>
    </source>
</evidence>
<dbReference type="SMART" id="SM00091">
    <property type="entry name" value="PAS"/>
    <property type="match status" value="1"/>
</dbReference>
<dbReference type="CDD" id="cd00082">
    <property type="entry name" value="HisKA"/>
    <property type="match status" value="1"/>
</dbReference>
<dbReference type="InterPro" id="IPR036890">
    <property type="entry name" value="HATPase_C_sf"/>
</dbReference>
<dbReference type="InterPro" id="IPR000700">
    <property type="entry name" value="PAS-assoc_C"/>
</dbReference>
<dbReference type="EMBL" id="BLAY01000058">
    <property type="protein sequence ID" value="GET39094.1"/>
    <property type="molecule type" value="Genomic_DNA"/>
</dbReference>
<dbReference type="Pfam" id="PF08447">
    <property type="entry name" value="PAS_3"/>
    <property type="match status" value="1"/>
</dbReference>
<proteinExistence type="predicted"/>
<feature type="domain" description="CHASE" evidence="19">
    <location>
        <begin position="118"/>
        <end position="218"/>
    </location>
</feature>
<evidence type="ECO:0000256" key="7">
    <source>
        <dbReference type="ARBA" id="ARBA00022741"/>
    </source>
</evidence>
<dbReference type="InterPro" id="IPR004358">
    <property type="entry name" value="Sig_transdc_His_kin-like_C"/>
</dbReference>
<feature type="domain" description="Histidine kinase" evidence="15">
    <location>
        <begin position="464"/>
        <end position="733"/>
    </location>
</feature>
<dbReference type="InterPro" id="IPR035965">
    <property type="entry name" value="PAS-like_dom_sf"/>
</dbReference>
<dbReference type="CDD" id="cd00130">
    <property type="entry name" value="PAS"/>
    <property type="match status" value="1"/>
</dbReference>
<dbReference type="GO" id="GO:0005524">
    <property type="term" value="F:ATP binding"/>
    <property type="evidence" value="ECO:0007669"/>
    <property type="project" value="UniProtKB-KW"/>
</dbReference>
<evidence type="ECO:0000313" key="21">
    <source>
        <dbReference type="Proteomes" id="UP001050975"/>
    </source>
</evidence>
<dbReference type="InterPro" id="IPR042240">
    <property type="entry name" value="CHASE_sf"/>
</dbReference>